<feature type="region of interest" description="Disordered" evidence="1">
    <location>
        <begin position="45"/>
        <end position="64"/>
    </location>
</feature>
<reference evidence="3 4" key="1">
    <citation type="submission" date="2014-07" db="EMBL/GenBank/DDBJ databases">
        <title>Draft Genome Sequence of Gephyronic Acid Producer, Cystobacter violaceus Strain Cb vi76.</title>
        <authorList>
            <person name="Stevens D.C."/>
            <person name="Young J."/>
            <person name="Carmichael R."/>
            <person name="Tan J."/>
            <person name="Taylor R.E."/>
        </authorList>
    </citation>
    <scope>NUCLEOTIDE SEQUENCE [LARGE SCALE GENOMIC DNA]</scope>
    <source>
        <strain evidence="3 4">Cb vi76</strain>
    </source>
</reference>
<keyword evidence="2" id="KW-1133">Transmembrane helix</keyword>
<protein>
    <submittedName>
        <fullName evidence="3">Uncharacterized protein</fullName>
    </submittedName>
</protein>
<dbReference type="EMBL" id="JPMI01000035">
    <property type="protein sequence ID" value="KFA93886.1"/>
    <property type="molecule type" value="Genomic_DNA"/>
</dbReference>
<dbReference type="RefSeq" id="WP_043390883.1">
    <property type="nucleotide sequence ID" value="NZ_JPMI01000035.1"/>
</dbReference>
<comment type="caution">
    <text evidence="3">The sequence shown here is derived from an EMBL/GenBank/DDBJ whole genome shotgun (WGS) entry which is preliminary data.</text>
</comment>
<name>A0A084SZK1_9BACT</name>
<evidence type="ECO:0000256" key="2">
    <source>
        <dbReference type="SAM" id="Phobius"/>
    </source>
</evidence>
<accession>A0A084SZK1</accession>
<dbReference type="Proteomes" id="UP000028547">
    <property type="component" value="Unassembled WGS sequence"/>
</dbReference>
<evidence type="ECO:0000313" key="4">
    <source>
        <dbReference type="Proteomes" id="UP000028547"/>
    </source>
</evidence>
<keyword evidence="2" id="KW-0472">Membrane</keyword>
<evidence type="ECO:0000256" key="1">
    <source>
        <dbReference type="SAM" id="MobiDB-lite"/>
    </source>
</evidence>
<gene>
    <name evidence="3" type="ORF">Q664_06350</name>
</gene>
<keyword evidence="2" id="KW-0812">Transmembrane</keyword>
<organism evidence="3 4">
    <name type="scientific">Archangium violaceum Cb vi76</name>
    <dbReference type="NCBI Taxonomy" id="1406225"/>
    <lineage>
        <taxon>Bacteria</taxon>
        <taxon>Pseudomonadati</taxon>
        <taxon>Myxococcota</taxon>
        <taxon>Myxococcia</taxon>
        <taxon>Myxococcales</taxon>
        <taxon>Cystobacterineae</taxon>
        <taxon>Archangiaceae</taxon>
        <taxon>Archangium</taxon>
    </lineage>
</organism>
<proteinExistence type="predicted"/>
<sequence>MAEPRSAVRALALLFSVAIAGGLIGFAWERFSYVRPVDPIEDVTTDDMLSAPAPEPGRPSRSPWEEGVLQRALSHFPPYPRGTRPEVLAADYLGEQSPIAVAWFTTQDSPDQVLAHYSGTLVDAGLPALGHRYNENAGYVGYWSPASKEVHLVSALAQGGETTVFVSSGQMQPLLEGGPQVPQWIPMHPEAEDASALNFQLEGATQHTVSARVPESTVTEVEAFFREDFQKRGWSVTELHAPDEVGAELEVRRGAVFGLVMLRRQVPSSEVMVHLSLTERLTAPRQGNTEETP</sequence>
<dbReference type="AlphaFoldDB" id="A0A084SZK1"/>
<feature type="transmembrane region" description="Helical" evidence="2">
    <location>
        <begin position="7"/>
        <end position="28"/>
    </location>
</feature>
<evidence type="ECO:0000313" key="3">
    <source>
        <dbReference type="EMBL" id="KFA93886.1"/>
    </source>
</evidence>